<dbReference type="InterPro" id="IPR008508">
    <property type="entry name" value="Bax1"/>
</dbReference>
<organism evidence="1 2">
    <name type="scientific">Candidatus Nitrosocaldus cavascurensis</name>
    <dbReference type="NCBI Taxonomy" id="2058097"/>
    <lineage>
        <taxon>Archaea</taxon>
        <taxon>Nitrososphaerota</taxon>
        <taxon>Nitrososphaeria</taxon>
        <taxon>Candidatus Nitrosocaldales</taxon>
        <taxon>Candidatus Nitrosocaldaceae</taxon>
        <taxon>Candidatus Nitrosocaldus</taxon>
    </lineage>
</organism>
<protein>
    <submittedName>
        <fullName evidence="1">Putative XPB associated nuclease Bax1</fullName>
    </submittedName>
</protein>
<dbReference type="PANTHER" id="PTHR39640:SF1">
    <property type="entry name" value="DUF790 FAMILY PROTEIN"/>
    <property type="match status" value="1"/>
</dbReference>
<proteinExistence type="predicted"/>
<dbReference type="Proteomes" id="UP000236248">
    <property type="component" value="Chromosome NCAV"/>
</dbReference>
<dbReference type="Pfam" id="PF05626">
    <property type="entry name" value="DUF790"/>
    <property type="match status" value="1"/>
</dbReference>
<keyword evidence="2" id="KW-1185">Reference proteome</keyword>
<reference evidence="2" key="1">
    <citation type="submission" date="2018-01" db="EMBL/GenBank/DDBJ databases">
        <authorList>
            <person name="Kerou L M."/>
        </authorList>
    </citation>
    <scope>NUCLEOTIDE SEQUENCE [LARGE SCALE GENOMIC DNA]</scope>
    <source>
        <strain evidence="2">SCU2</strain>
    </source>
</reference>
<gene>
    <name evidence="1" type="ORF">NCAV_0887</name>
</gene>
<dbReference type="KEGG" id="ncv:NCAV_0887"/>
<dbReference type="EMBL" id="LT981265">
    <property type="protein sequence ID" value="SPC34064.1"/>
    <property type="molecule type" value="Genomic_DNA"/>
</dbReference>
<dbReference type="Gene3D" id="3.40.91.30">
    <property type="match status" value="1"/>
</dbReference>
<accession>A0A2K5AR34</accession>
<evidence type="ECO:0000313" key="2">
    <source>
        <dbReference type="Proteomes" id="UP000236248"/>
    </source>
</evidence>
<name>A0A2K5AR34_9ARCH</name>
<dbReference type="AlphaFoldDB" id="A0A2K5AR34"/>
<dbReference type="PANTHER" id="PTHR39640">
    <property type="entry name" value="VNG6129C"/>
    <property type="match status" value="1"/>
</dbReference>
<sequence length="585" mass="67677">MVMLPTSLVRARARKGRIVPVFASQDDEGLASLIIDEFMKAYSSRERKGILIDRIRELEYGSDYRLVRGFYTILERRCVFKRIDTPVHPILLRREVFKESSRRGYALTDGERRSIMDEVASRLKIDRALVEEMMWSDLEENLIMQEFRPISPEELVGEYNLALIQGMLLNCTRMECSVSQGIEWKVLLRDVKRLGLMYMLDEHRSMVDKHKHEHHPPSSIVCMIDGPASIFKLTDRYGVAMARLLPTLLKAGEWWFRAWIVRKGMGVGSRRVYELEFSSKDAREMGIALMPSRIEGYTDEEKELPSTSKVYDSSIEERFATLFNQYGTGWRLVREPEPIVVSGQAFIPDFVLEKYGKKIYVEIVGFWTKDYIERKVQKLIQMNKSRGMDKDGEMILLVNKELVCSEPIHMEHLSRFARLVMYDGKKIPMKQIIAHLKSIEDEITAEHVSDDALMNDVKEYIKGLNHGRIISIKKVAERFNITYDAVLSIITSIVESGELPNHEMVMNEFLIARDVLEGIKRDVGIHERLVDACKVMEGYGVPEEYYTSLLSILGYTIVWRDIDINNAVIVKVYDDKDKDKDDSSL</sequence>
<evidence type="ECO:0000313" key="1">
    <source>
        <dbReference type="EMBL" id="SPC34064.1"/>
    </source>
</evidence>